<accession>A0A2G9I6P4</accession>
<dbReference type="EMBL" id="NKXS01000243">
    <property type="protein sequence ID" value="PIN25408.1"/>
    <property type="molecule type" value="Genomic_DNA"/>
</dbReference>
<dbReference type="AlphaFoldDB" id="A0A2G9I6P4"/>
<evidence type="ECO:0000256" key="1">
    <source>
        <dbReference type="SAM" id="Phobius"/>
    </source>
</evidence>
<organism evidence="2 3">
    <name type="scientific">Handroanthus impetiginosus</name>
    <dbReference type="NCBI Taxonomy" id="429701"/>
    <lineage>
        <taxon>Eukaryota</taxon>
        <taxon>Viridiplantae</taxon>
        <taxon>Streptophyta</taxon>
        <taxon>Embryophyta</taxon>
        <taxon>Tracheophyta</taxon>
        <taxon>Spermatophyta</taxon>
        <taxon>Magnoliopsida</taxon>
        <taxon>eudicotyledons</taxon>
        <taxon>Gunneridae</taxon>
        <taxon>Pentapetalae</taxon>
        <taxon>asterids</taxon>
        <taxon>lamiids</taxon>
        <taxon>Lamiales</taxon>
        <taxon>Bignoniaceae</taxon>
        <taxon>Crescentiina</taxon>
        <taxon>Tabebuia alliance</taxon>
        <taxon>Handroanthus</taxon>
    </lineage>
</organism>
<reference evidence="3" key="1">
    <citation type="journal article" date="2018" name="Gigascience">
        <title>Genome assembly of the Pink Ipe (Handroanthus impetiginosus, Bignoniaceae), a highly valued, ecologically keystone Neotropical timber forest tree.</title>
        <authorList>
            <person name="Silva-Junior O.B."/>
            <person name="Grattapaglia D."/>
            <person name="Novaes E."/>
            <person name="Collevatti R.G."/>
        </authorList>
    </citation>
    <scope>NUCLEOTIDE SEQUENCE [LARGE SCALE GENOMIC DNA]</scope>
    <source>
        <strain evidence="3">cv. UFG-1</strain>
    </source>
</reference>
<proteinExistence type="predicted"/>
<dbReference type="Proteomes" id="UP000231279">
    <property type="component" value="Unassembled WGS sequence"/>
</dbReference>
<evidence type="ECO:0000313" key="2">
    <source>
        <dbReference type="EMBL" id="PIN25408.1"/>
    </source>
</evidence>
<keyword evidence="3" id="KW-1185">Reference proteome</keyword>
<keyword evidence="1" id="KW-1133">Transmembrane helix</keyword>
<comment type="caution">
    <text evidence="2">The sequence shown here is derived from an EMBL/GenBank/DDBJ whole genome shotgun (WGS) entry which is preliminary data.</text>
</comment>
<evidence type="ECO:0000313" key="3">
    <source>
        <dbReference type="Proteomes" id="UP000231279"/>
    </source>
</evidence>
<protein>
    <submittedName>
        <fullName evidence="2">Uncharacterized protein</fullName>
    </submittedName>
</protein>
<sequence length="80" mass="9083">MASSPISRSFFSAQQNELSDFSENSKQEIQSLGSSFLNFIDLIVGPFSSFILYCLILYLFLTPYKIFILNSNSPQMSKLK</sequence>
<name>A0A2G9I6P4_9LAMI</name>
<keyword evidence="1" id="KW-0812">Transmembrane</keyword>
<feature type="transmembrane region" description="Helical" evidence="1">
    <location>
        <begin position="39"/>
        <end position="61"/>
    </location>
</feature>
<gene>
    <name evidence="2" type="ORF">CDL12_01843</name>
</gene>
<keyword evidence="1" id="KW-0472">Membrane</keyword>